<dbReference type="InterPro" id="IPR032466">
    <property type="entry name" value="Metal_Hydrolase"/>
</dbReference>
<evidence type="ECO:0000259" key="2">
    <source>
        <dbReference type="Pfam" id="PF04909"/>
    </source>
</evidence>
<gene>
    <name evidence="3" type="ORF">L1F29_23215</name>
</gene>
<keyword evidence="4" id="KW-1185">Reference proteome</keyword>
<evidence type="ECO:0000313" key="4">
    <source>
        <dbReference type="Proteomes" id="UP001057877"/>
    </source>
</evidence>
<feature type="domain" description="Amidohydrolase-related" evidence="2">
    <location>
        <begin position="3"/>
        <end position="243"/>
    </location>
</feature>
<dbReference type="InterPro" id="IPR032465">
    <property type="entry name" value="ACMSD"/>
</dbReference>
<dbReference type="Pfam" id="PF04909">
    <property type="entry name" value="Amidohydro_2"/>
    <property type="match status" value="1"/>
</dbReference>
<dbReference type="PANTHER" id="PTHR21240">
    <property type="entry name" value="2-AMINO-3-CARBOXYLMUCONATE-6-SEMIALDEHYDE DECARBOXYLASE"/>
    <property type="match status" value="1"/>
</dbReference>
<protein>
    <submittedName>
        <fullName evidence="3">Amidohydrolase family protein</fullName>
    </submittedName>
</protein>
<proteinExistence type="predicted"/>
<evidence type="ECO:0000313" key="3">
    <source>
        <dbReference type="EMBL" id="UVI28343.1"/>
    </source>
</evidence>
<dbReference type="InterPro" id="IPR006680">
    <property type="entry name" value="Amidohydro-rel"/>
</dbReference>
<organism evidence="3 4">
    <name type="scientific">Paenibacillus spongiae</name>
    <dbReference type="NCBI Taxonomy" id="2909671"/>
    <lineage>
        <taxon>Bacteria</taxon>
        <taxon>Bacillati</taxon>
        <taxon>Bacillota</taxon>
        <taxon>Bacilli</taxon>
        <taxon>Bacillales</taxon>
        <taxon>Paenibacillaceae</taxon>
        <taxon>Paenibacillus</taxon>
    </lineage>
</organism>
<dbReference type="EMBL" id="CP091430">
    <property type="protein sequence ID" value="UVI28343.1"/>
    <property type="molecule type" value="Genomic_DNA"/>
</dbReference>
<reference evidence="3" key="1">
    <citation type="submission" date="2022-01" db="EMBL/GenBank/DDBJ databases">
        <title>Paenibacillus spongiae sp. nov., isolated from marine sponge.</title>
        <authorList>
            <person name="Li Z."/>
            <person name="Zhang M."/>
        </authorList>
    </citation>
    <scope>NUCLEOTIDE SEQUENCE</scope>
    <source>
        <strain evidence="3">PHS-Z3</strain>
    </source>
</reference>
<dbReference type="RefSeq" id="WP_258384431.1">
    <property type="nucleotide sequence ID" value="NZ_CP091430.1"/>
</dbReference>
<sequence length="250" mass="27889">MIIDVHTHIGHDEVFDELFTVDQQLSNHEQFGIDISIVQPAACHFLDKVKKQHDHIAELSVKYPGKFYGMANPNPHLPEDQYRRELERCVKELGFIGVKIHTAAHAVNPMGEDAKKVYEAAKELGIPVMLHTGAGIPWANPSLVIPVALAYPEVKFVLAHTGMMVSSAEVPVILQLCPNVYTDITWSGGFMFAHWIPQFGHRFMFGSDQPSNAGTELAKVRTSGIEPEAQEYILHKTALQVYDRILVGRA</sequence>
<keyword evidence="1" id="KW-0456">Lyase</keyword>
<dbReference type="Proteomes" id="UP001057877">
    <property type="component" value="Chromosome"/>
</dbReference>
<accession>A0ABY5S4C6</accession>
<dbReference type="CDD" id="cd01292">
    <property type="entry name" value="metallo-dependent_hydrolases"/>
    <property type="match status" value="1"/>
</dbReference>
<dbReference type="Gene3D" id="3.20.20.140">
    <property type="entry name" value="Metal-dependent hydrolases"/>
    <property type="match status" value="1"/>
</dbReference>
<name>A0ABY5S4C6_9BACL</name>
<dbReference type="SUPFAM" id="SSF51556">
    <property type="entry name" value="Metallo-dependent hydrolases"/>
    <property type="match status" value="1"/>
</dbReference>
<evidence type="ECO:0000256" key="1">
    <source>
        <dbReference type="ARBA" id="ARBA00023239"/>
    </source>
</evidence>